<feature type="domain" description="AAA+ ATPase" evidence="1">
    <location>
        <begin position="264"/>
        <end position="392"/>
    </location>
</feature>
<keyword evidence="3" id="KW-1185">Reference proteome</keyword>
<evidence type="ECO:0000313" key="3">
    <source>
        <dbReference type="Proteomes" id="UP000596827"/>
    </source>
</evidence>
<dbReference type="InterPro" id="IPR027417">
    <property type="entry name" value="P-loop_NTPase"/>
</dbReference>
<dbReference type="AlphaFoldDB" id="A0A923S2A5"/>
<comment type="caution">
    <text evidence="2">The sequence shown here is derived from an EMBL/GenBank/DDBJ whole genome shotgun (WGS) entry which is preliminary data.</text>
</comment>
<organism evidence="2 3">
    <name type="scientific">Ramlibacter albus</name>
    <dbReference type="NCBI Taxonomy" id="2079448"/>
    <lineage>
        <taxon>Bacteria</taxon>
        <taxon>Pseudomonadati</taxon>
        <taxon>Pseudomonadota</taxon>
        <taxon>Betaproteobacteria</taxon>
        <taxon>Burkholderiales</taxon>
        <taxon>Comamonadaceae</taxon>
        <taxon>Ramlibacter</taxon>
    </lineage>
</organism>
<evidence type="ECO:0000313" key="2">
    <source>
        <dbReference type="EMBL" id="MBC5765126.1"/>
    </source>
</evidence>
<dbReference type="Proteomes" id="UP000596827">
    <property type="component" value="Unassembled WGS sequence"/>
</dbReference>
<dbReference type="SMART" id="SM00382">
    <property type="entry name" value="AAA"/>
    <property type="match status" value="1"/>
</dbReference>
<dbReference type="Pfam" id="PF09848">
    <property type="entry name" value="SLFN-g3_helicase"/>
    <property type="match status" value="1"/>
</dbReference>
<sequence length="401" mass="44390">MQLYAGSSTDFVSQTTRNAIAGRLQQAFVDAFHFKPSPHEVQSWQNSLFRMASVLEKGAFEDHGILLEYQLPLSSKRLDCMITGHDTAGKANSVVVELKQWSEVEESNADGCVTTWVAGRKRDVLHPSQQVGQYEQYLRDMHSVFSSGDVDISSCAYLHNISFSDSNEIYSPRHAGLLKKYPAYAGDQSSDLIDYLASRLRGGEGERVLDQVLVSRFAPSKKLLEHTAAVIQDQKSYVLLDEQQVVLAKVLAEAREGAKASKLKKTVVLVHGGPGTGKSVIALHLLGRLSAMGLNTMHLTGSKTFTENMRRVVGTRAGTQFGYFNVNKKGSLPPNHFDVLVLDEAHRLRETSKDRFMKAADWSGLPQIDELVYSARVSVFFIDDRQVVRPGEVGSSDLGQR</sequence>
<accession>A0A923S2A5</accession>
<proteinExistence type="predicted"/>
<dbReference type="SUPFAM" id="SSF52540">
    <property type="entry name" value="P-loop containing nucleoside triphosphate hydrolases"/>
    <property type="match status" value="1"/>
</dbReference>
<protein>
    <submittedName>
        <fullName evidence="2">DUF2075 domain-containing protein</fullName>
    </submittedName>
</protein>
<dbReference type="Gene3D" id="3.40.50.300">
    <property type="entry name" value="P-loop containing nucleotide triphosphate hydrolases"/>
    <property type="match status" value="1"/>
</dbReference>
<dbReference type="RefSeq" id="WP_187081574.1">
    <property type="nucleotide sequence ID" value="NZ_JACORU010000003.1"/>
</dbReference>
<dbReference type="CDD" id="cd00009">
    <property type="entry name" value="AAA"/>
    <property type="match status" value="1"/>
</dbReference>
<evidence type="ECO:0000259" key="1">
    <source>
        <dbReference type="SMART" id="SM00382"/>
    </source>
</evidence>
<dbReference type="InterPro" id="IPR018647">
    <property type="entry name" value="SLFN_3-like_DNA/RNA_helicase"/>
</dbReference>
<dbReference type="EMBL" id="JACORU010000003">
    <property type="protein sequence ID" value="MBC5765126.1"/>
    <property type="molecule type" value="Genomic_DNA"/>
</dbReference>
<dbReference type="InterPro" id="IPR003593">
    <property type="entry name" value="AAA+_ATPase"/>
</dbReference>
<reference evidence="2" key="1">
    <citation type="submission" date="2020-08" db="EMBL/GenBank/DDBJ databases">
        <title>Ramlibacter sp. GTP1 16S ribosomal RNA gene genome sequencing and assembly.</title>
        <authorList>
            <person name="Kang M."/>
        </authorList>
    </citation>
    <scope>NUCLEOTIDE SEQUENCE</scope>
    <source>
        <strain evidence="2">GTP1</strain>
    </source>
</reference>
<gene>
    <name evidence="2" type="ORF">H8R02_11730</name>
</gene>
<name>A0A923S2A5_9BURK</name>